<dbReference type="EMBL" id="JAAONZ010000014">
    <property type="protein sequence ID" value="NHO67155.1"/>
    <property type="molecule type" value="Genomic_DNA"/>
</dbReference>
<dbReference type="InterPro" id="IPR003593">
    <property type="entry name" value="AAA+_ATPase"/>
</dbReference>
<accession>A0A9E5T1B3</accession>
<evidence type="ECO:0000259" key="2">
    <source>
        <dbReference type="SMART" id="SM00382"/>
    </source>
</evidence>
<reference evidence="3" key="1">
    <citation type="submission" date="2020-03" db="EMBL/GenBank/DDBJ databases">
        <authorList>
            <person name="Guo F."/>
        </authorList>
    </citation>
    <scope>NUCLEOTIDE SEQUENCE</scope>
    <source>
        <strain evidence="3">JCM 30134</strain>
    </source>
</reference>
<feature type="domain" description="AAA+ ATPase" evidence="2">
    <location>
        <begin position="194"/>
        <end position="414"/>
    </location>
</feature>
<feature type="compositionally biased region" description="Polar residues" evidence="1">
    <location>
        <begin position="8"/>
        <end position="31"/>
    </location>
</feature>
<feature type="region of interest" description="Disordered" evidence="1">
    <location>
        <begin position="503"/>
        <end position="551"/>
    </location>
</feature>
<dbReference type="Proteomes" id="UP000787472">
    <property type="component" value="Unassembled WGS sequence"/>
</dbReference>
<dbReference type="SUPFAM" id="SSF52540">
    <property type="entry name" value="P-loop containing nucleoside triphosphate hydrolases"/>
    <property type="match status" value="2"/>
</dbReference>
<evidence type="ECO:0000313" key="3">
    <source>
        <dbReference type="EMBL" id="NHO67155.1"/>
    </source>
</evidence>
<dbReference type="SMART" id="SM00382">
    <property type="entry name" value="AAA"/>
    <property type="match status" value="1"/>
</dbReference>
<comment type="caution">
    <text evidence="3">The sequence shown here is derived from an EMBL/GenBank/DDBJ whole genome shotgun (WGS) entry which is preliminary data.</text>
</comment>
<evidence type="ECO:0000256" key="1">
    <source>
        <dbReference type="SAM" id="MobiDB-lite"/>
    </source>
</evidence>
<protein>
    <submittedName>
        <fullName evidence="3">AAA family ATPase</fullName>
    </submittedName>
</protein>
<proteinExistence type="predicted"/>
<dbReference type="InterPro" id="IPR027417">
    <property type="entry name" value="P-loop_NTPase"/>
</dbReference>
<feature type="compositionally biased region" description="Polar residues" evidence="1">
    <location>
        <begin position="257"/>
        <end position="274"/>
    </location>
</feature>
<evidence type="ECO:0000313" key="4">
    <source>
        <dbReference type="Proteomes" id="UP000787472"/>
    </source>
</evidence>
<sequence length="551" mass="61704">MTPLENPALTTDTIDTFSSQGSESGKTHGEATTTLRLNTQVTSDFSTTSLSPVTIQSTGLSERLLTQLCCKHLYEAGMLTAHSLSQKMALGGAVVDEILQILRRDAIIEVRPNHAISATLRYGLTERGRASALEALAQSGYIGPAPVPLQDYQFQIQHHSIHRRVVDGPMIDKVFANFVIDPNIKDQIGMAVNSGRAIFIYGPAGSGKTYTIAQLPGVFGDHCAIPYAIAIDDTIIEVFDPLIHEIINDVQPAPGGNETNDAIDNLGDSSNNHTINDKQNQKNSLLIDRHRDPRWLLCKRPVVLCGGELTMDMLDIQFNPATRQFQAPLQLKANGGIFIIDDMGRQKPSPAEIFNRWIVPMEEKRDFLTLGSGRHFEVPFDQILIFSSNLNPLDLADEAFLRRIGYKIRFDYLTTQAYQRIWESQCHQHDVPFNPDTFAFLLTELHQKNRTPLLPCHPRDLLGIARDHAYYHQETEVMTTKRLQWAWNTYFVDLNENNIVSADEAEQRTDSSTLATDQTVSDRQPLTQSAKHPTNLTNHPKPDTSFQRDAP</sequence>
<dbReference type="RefSeq" id="WP_167189305.1">
    <property type="nucleotide sequence ID" value="NZ_JAAONZ010000014.1"/>
</dbReference>
<organism evidence="3 4">
    <name type="scientific">Pseudomaricurvus hydrocarbonicus</name>
    <dbReference type="NCBI Taxonomy" id="1470433"/>
    <lineage>
        <taxon>Bacteria</taxon>
        <taxon>Pseudomonadati</taxon>
        <taxon>Pseudomonadota</taxon>
        <taxon>Gammaproteobacteria</taxon>
        <taxon>Cellvibrionales</taxon>
        <taxon>Cellvibrionaceae</taxon>
        <taxon>Pseudomaricurvus</taxon>
    </lineage>
</organism>
<dbReference type="AlphaFoldDB" id="A0A9E5T1B3"/>
<keyword evidence="4" id="KW-1185">Reference proteome</keyword>
<feature type="region of interest" description="Disordered" evidence="1">
    <location>
        <begin position="1"/>
        <end position="31"/>
    </location>
</feature>
<gene>
    <name evidence="3" type="ORF">G8770_16525</name>
</gene>
<feature type="compositionally biased region" description="Polar residues" evidence="1">
    <location>
        <begin position="510"/>
        <end position="551"/>
    </location>
</feature>
<name>A0A9E5T1B3_9GAMM</name>
<feature type="region of interest" description="Disordered" evidence="1">
    <location>
        <begin position="253"/>
        <end position="280"/>
    </location>
</feature>
<dbReference type="Gene3D" id="3.40.50.300">
    <property type="entry name" value="P-loop containing nucleotide triphosphate hydrolases"/>
    <property type="match status" value="1"/>
</dbReference>